<dbReference type="SUPFAM" id="SSF46548">
    <property type="entry name" value="alpha-helical ferredoxin"/>
    <property type="match status" value="1"/>
</dbReference>
<feature type="transmembrane region" description="Helical" evidence="6">
    <location>
        <begin position="543"/>
        <end position="565"/>
    </location>
</feature>
<keyword evidence="6" id="KW-1133">Transmembrane helix</keyword>
<evidence type="ECO:0000256" key="2">
    <source>
        <dbReference type="ARBA" id="ARBA00022723"/>
    </source>
</evidence>
<dbReference type="STRING" id="1576369.SAMN05421753_101375"/>
<dbReference type="InterPro" id="IPR009051">
    <property type="entry name" value="Helical_ferredxn"/>
</dbReference>
<dbReference type="PROSITE" id="PS51379">
    <property type="entry name" value="4FE4S_FER_2"/>
    <property type="match status" value="2"/>
</dbReference>
<name>A0A1I3BDE4_9PLAN</name>
<keyword evidence="4" id="KW-0408">Iron</keyword>
<sequence length="568" mass="61371">MTASADVPLTTGLPAQAGSGAAIPYERFLDCVHCGLCTSACPTYLETGDENNSPRGRIYLMRAVTDGRLELTPAVTRHLDLCLDCRSCETACPSGVQYGRLIEPFRVAMHSPKPGEPVKRDWFRSLILYGLFPYAQRLRWALWPARIMQKLGLDLLVEKAGLNRLLPQRLQRMQRLLPRLQARPAELPKFLPAIGPKRGRVALFTGCVADAMFPQVNWATAQVLQQNGCDVLIPRSQACCGAIHYHSGAGQPALELALTNERAFNIEDLDAVIVNVAGCGSMLKDYGHMAEEVCGDRPDLIRRLSHLAGKFKDVNEYLAELGPVVPQQQVPEVVTYHDACHLCHAQQIRSQPRQLLDMIPGLKVLPLAESEICCGAAGSYNLTEPEMADRLGRRKVGHILNTGAKCVVSANAGCTLQIQAMLRASGHADIPVVHPMELLAKSYGLTPPKSGGDDDVKPESSRAMMASCIIAAGLYAPVIFAVAFLPYYPFGSGTLSLFDVVAFPSWPLLMLSDGSKLKSVMSIVACITLVIMTGAVLQRSFVALAAATIAAAACSSLGVYGTLMFSVS</sequence>
<dbReference type="Gene3D" id="1.10.1060.10">
    <property type="entry name" value="Alpha-helical ferredoxin"/>
    <property type="match status" value="1"/>
</dbReference>
<dbReference type="InterPro" id="IPR017896">
    <property type="entry name" value="4Fe4S_Fe-S-bd"/>
</dbReference>
<feature type="transmembrane region" description="Helical" evidence="6">
    <location>
        <begin position="494"/>
        <end position="512"/>
    </location>
</feature>
<evidence type="ECO:0000256" key="5">
    <source>
        <dbReference type="ARBA" id="ARBA00023014"/>
    </source>
</evidence>
<evidence type="ECO:0000313" key="8">
    <source>
        <dbReference type="EMBL" id="SFH59969.1"/>
    </source>
</evidence>
<dbReference type="AlphaFoldDB" id="A0A1I3BDE4"/>
<dbReference type="Proteomes" id="UP000199518">
    <property type="component" value="Unassembled WGS sequence"/>
</dbReference>
<feature type="transmembrane region" description="Helical" evidence="6">
    <location>
        <begin position="466"/>
        <end position="488"/>
    </location>
</feature>
<dbReference type="Pfam" id="PF13183">
    <property type="entry name" value="Fer4_8"/>
    <property type="match status" value="1"/>
</dbReference>
<evidence type="ECO:0000256" key="4">
    <source>
        <dbReference type="ARBA" id="ARBA00023004"/>
    </source>
</evidence>
<keyword evidence="6" id="KW-0472">Membrane</keyword>
<feature type="domain" description="4Fe-4S ferredoxin-type" evidence="7">
    <location>
        <begin position="22"/>
        <end position="50"/>
    </location>
</feature>
<dbReference type="GO" id="GO:0016491">
    <property type="term" value="F:oxidoreductase activity"/>
    <property type="evidence" value="ECO:0007669"/>
    <property type="project" value="UniProtKB-ARBA"/>
</dbReference>
<keyword evidence="3" id="KW-0677">Repeat</keyword>
<proteinExistence type="predicted"/>
<reference evidence="9" key="1">
    <citation type="submission" date="2016-10" db="EMBL/GenBank/DDBJ databases">
        <authorList>
            <person name="Varghese N."/>
            <person name="Submissions S."/>
        </authorList>
    </citation>
    <scope>NUCLEOTIDE SEQUENCE [LARGE SCALE GENOMIC DNA]</scope>
    <source>
        <strain evidence="9">DSM 26348</strain>
    </source>
</reference>
<feature type="transmembrane region" description="Helical" evidence="6">
    <location>
        <begin position="519"/>
        <end position="537"/>
    </location>
</feature>
<keyword evidence="9" id="KW-1185">Reference proteome</keyword>
<accession>A0A1I3BDE4</accession>
<dbReference type="InterPro" id="IPR004017">
    <property type="entry name" value="Cys_rich_dom"/>
</dbReference>
<evidence type="ECO:0000259" key="7">
    <source>
        <dbReference type="PROSITE" id="PS51379"/>
    </source>
</evidence>
<keyword evidence="1" id="KW-0004">4Fe-4S</keyword>
<evidence type="ECO:0000256" key="6">
    <source>
        <dbReference type="SAM" id="Phobius"/>
    </source>
</evidence>
<keyword evidence="5" id="KW-0411">Iron-sulfur</keyword>
<dbReference type="InterPro" id="IPR017900">
    <property type="entry name" value="4Fe4S_Fe_S_CS"/>
</dbReference>
<keyword evidence="2" id="KW-0479">Metal-binding</keyword>
<dbReference type="EMBL" id="FOQD01000001">
    <property type="protein sequence ID" value="SFH59969.1"/>
    <property type="molecule type" value="Genomic_DNA"/>
</dbReference>
<dbReference type="Pfam" id="PF02754">
    <property type="entry name" value="CCG"/>
    <property type="match status" value="2"/>
</dbReference>
<dbReference type="PROSITE" id="PS00198">
    <property type="entry name" value="4FE4S_FER_1"/>
    <property type="match status" value="1"/>
</dbReference>
<evidence type="ECO:0000256" key="3">
    <source>
        <dbReference type="ARBA" id="ARBA00022737"/>
    </source>
</evidence>
<feature type="domain" description="4Fe-4S ferredoxin-type" evidence="7">
    <location>
        <begin position="73"/>
        <end position="96"/>
    </location>
</feature>
<organism evidence="8 9">
    <name type="scientific">Planctomicrobium piriforme</name>
    <dbReference type="NCBI Taxonomy" id="1576369"/>
    <lineage>
        <taxon>Bacteria</taxon>
        <taxon>Pseudomonadati</taxon>
        <taxon>Planctomycetota</taxon>
        <taxon>Planctomycetia</taxon>
        <taxon>Planctomycetales</taxon>
        <taxon>Planctomycetaceae</taxon>
        <taxon>Planctomicrobium</taxon>
    </lineage>
</organism>
<evidence type="ECO:0000313" key="9">
    <source>
        <dbReference type="Proteomes" id="UP000199518"/>
    </source>
</evidence>
<dbReference type="PANTHER" id="PTHR32479:SF17">
    <property type="entry name" value="GLYCOLATE OXIDASE IRON-SULFUR SUBUNIT"/>
    <property type="match status" value="1"/>
</dbReference>
<keyword evidence="6" id="KW-0812">Transmembrane</keyword>
<dbReference type="GO" id="GO:0046872">
    <property type="term" value="F:metal ion binding"/>
    <property type="evidence" value="ECO:0007669"/>
    <property type="project" value="UniProtKB-KW"/>
</dbReference>
<dbReference type="GO" id="GO:0051539">
    <property type="term" value="F:4 iron, 4 sulfur cluster binding"/>
    <property type="evidence" value="ECO:0007669"/>
    <property type="project" value="UniProtKB-KW"/>
</dbReference>
<dbReference type="PANTHER" id="PTHR32479">
    <property type="entry name" value="GLYCOLATE OXIDASE IRON-SULFUR SUBUNIT"/>
    <property type="match status" value="1"/>
</dbReference>
<evidence type="ECO:0000256" key="1">
    <source>
        <dbReference type="ARBA" id="ARBA00022485"/>
    </source>
</evidence>
<dbReference type="OrthoDB" id="9770306at2"/>
<dbReference type="RefSeq" id="WP_092047396.1">
    <property type="nucleotide sequence ID" value="NZ_FOQD01000001.1"/>
</dbReference>
<protein>
    <submittedName>
        <fullName evidence="8">Glycolate oxidase iron-sulfur subunit</fullName>
    </submittedName>
</protein>
<gene>
    <name evidence="8" type="ORF">SAMN05421753_101375</name>
</gene>